<evidence type="ECO:0000313" key="4">
    <source>
        <dbReference type="RefSeq" id="XP_019082944.1"/>
    </source>
</evidence>
<dbReference type="SUPFAM" id="SSF57756">
    <property type="entry name" value="Retrovirus zinc finger-like domains"/>
    <property type="match status" value="1"/>
</dbReference>
<dbReference type="Proteomes" id="UP000694864">
    <property type="component" value="Chromosome 7"/>
</dbReference>
<keyword evidence="2" id="KW-0812">Transmembrane</keyword>
<evidence type="ECO:0000313" key="3">
    <source>
        <dbReference type="Proteomes" id="UP000694864"/>
    </source>
</evidence>
<keyword evidence="2" id="KW-1133">Transmembrane helix</keyword>
<evidence type="ECO:0000256" key="1">
    <source>
        <dbReference type="SAM" id="MobiDB-lite"/>
    </source>
</evidence>
<gene>
    <name evidence="4" type="primary">LOC104699980</name>
</gene>
<dbReference type="PANTHER" id="PTHR34222">
    <property type="entry name" value="GAG_PRE-INTEGRS DOMAIN-CONTAINING PROTEIN"/>
    <property type="match status" value="1"/>
</dbReference>
<evidence type="ECO:0000256" key="2">
    <source>
        <dbReference type="SAM" id="Phobius"/>
    </source>
</evidence>
<reference evidence="3" key="1">
    <citation type="journal article" date="2014" name="Nat. Commun.">
        <title>The emerging biofuel crop Camelina sativa retains a highly undifferentiated hexaploid genome structure.</title>
        <authorList>
            <person name="Kagale S."/>
            <person name="Koh C."/>
            <person name="Nixon J."/>
            <person name="Bollina V."/>
            <person name="Clarke W.E."/>
            <person name="Tuteja R."/>
            <person name="Spillane C."/>
            <person name="Robinson S.J."/>
            <person name="Links M.G."/>
            <person name="Clarke C."/>
            <person name="Higgins E.E."/>
            <person name="Huebert T."/>
            <person name="Sharpe A.G."/>
            <person name="Parkin I.A."/>
        </authorList>
    </citation>
    <scope>NUCLEOTIDE SEQUENCE [LARGE SCALE GENOMIC DNA]</scope>
    <source>
        <strain evidence="3">cv. DH55</strain>
    </source>
</reference>
<sequence>MGLNESYEQARRHILMLKPIPTIEEAFNMVTQDERQITIKPLTRIDNVAFQSSALVSYDGDQTYVAAYNTRRPTQKPVCTHCGRLGHTIQKCYKLHGFPPGYKTNTGYKGNSQSQSTFQPRMQTPQFQPRMSQNQPRMQMQMAPYDPIQKANVIANVYTEQPSNSLVSQSASTGFDGNSFSTPVFTPQQLKQLFPHTILKYKLKSLLLLLMLQLLLIMVLWHKLLLLELSRGLMIGRGRLHNNLYILETESKTLSPSFLAVCSFTTRK</sequence>
<accession>A0ABM1Q856</accession>
<keyword evidence="3" id="KW-1185">Reference proteome</keyword>
<keyword evidence="2" id="KW-0472">Membrane</keyword>
<dbReference type="PANTHER" id="PTHR34222:SF99">
    <property type="entry name" value="PROTEIN, PUTATIVE-RELATED"/>
    <property type="match status" value="1"/>
</dbReference>
<dbReference type="GeneID" id="104699980"/>
<proteinExistence type="predicted"/>
<name>A0ABM1Q856_CAMSA</name>
<dbReference type="RefSeq" id="XP_019082944.1">
    <property type="nucleotide sequence ID" value="XM_019227399.1"/>
</dbReference>
<feature type="transmembrane region" description="Helical" evidence="2">
    <location>
        <begin position="206"/>
        <end position="227"/>
    </location>
</feature>
<reference evidence="4" key="2">
    <citation type="submission" date="2025-08" db="UniProtKB">
        <authorList>
            <consortium name="RefSeq"/>
        </authorList>
    </citation>
    <scope>IDENTIFICATION</scope>
    <source>
        <tissue evidence="4">Leaf</tissue>
    </source>
</reference>
<organism evidence="3 4">
    <name type="scientific">Camelina sativa</name>
    <name type="common">False flax</name>
    <name type="synonym">Myagrum sativum</name>
    <dbReference type="NCBI Taxonomy" id="90675"/>
    <lineage>
        <taxon>Eukaryota</taxon>
        <taxon>Viridiplantae</taxon>
        <taxon>Streptophyta</taxon>
        <taxon>Embryophyta</taxon>
        <taxon>Tracheophyta</taxon>
        <taxon>Spermatophyta</taxon>
        <taxon>Magnoliopsida</taxon>
        <taxon>eudicotyledons</taxon>
        <taxon>Gunneridae</taxon>
        <taxon>Pentapetalae</taxon>
        <taxon>rosids</taxon>
        <taxon>malvids</taxon>
        <taxon>Brassicales</taxon>
        <taxon>Brassicaceae</taxon>
        <taxon>Camelineae</taxon>
        <taxon>Camelina</taxon>
    </lineage>
</organism>
<protein>
    <submittedName>
        <fullName evidence="4">Uncharacterized protein LOC104699980</fullName>
    </submittedName>
</protein>
<feature type="region of interest" description="Disordered" evidence="1">
    <location>
        <begin position="109"/>
        <end position="129"/>
    </location>
</feature>
<dbReference type="InterPro" id="IPR036875">
    <property type="entry name" value="Znf_CCHC_sf"/>
</dbReference>